<feature type="compositionally biased region" description="Pro residues" evidence="1">
    <location>
        <begin position="13"/>
        <end position="24"/>
    </location>
</feature>
<proteinExistence type="predicted"/>
<feature type="compositionally biased region" description="Polar residues" evidence="1">
    <location>
        <begin position="26"/>
        <end position="35"/>
    </location>
</feature>
<protein>
    <submittedName>
        <fullName evidence="2">Uncharacterized protein</fullName>
    </submittedName>
</protein>
<evidence type="ECO:0000313" key="2">
    <source>
        <dbReference type="EMBL" id="KAK7898207.1"/>
    </source>
</evidence>
<feature type="compositionally biased region" description="Polar residues" evidence="1">
    <location>
        <begin position="43"/>
        <end position="59"/>
    </location>
</feature>
<evidence type="ECO:0000256" key="1">
    <source>
        <dbReference type="SAM" id="MobiDB-lite"/>
    </source>
</evidence>
<keyword evidence="3" id="KW-1185">Reference proteome</keyword>
<comment type="caution">
    <text evidence="2">The sequence shown here is derived from an EMBL/GenBank/DDBJ whole genome shotgun (WGS) entry which is preliminary data.</text>
</comment>
<feature type="compositionally biased region" description="Basic and acidic residues" evidence="1">
    <location>
        <begin position="103"/>
        <end position="121"/>
    </location>
</feature>
<dbReference type="Proteomes" id="UP001460270">
    <property type="component" value="Unassembled WGS sequence"/>
</dbReference>
<dbReference type="AlphaFoldDB" id="A0AAW0NHN6"/>
<evidence type="ECO:0000313" key="3">
    <source>
        <dbReference type="Proteomes" id="UP001460270"/>
    </source>
</evidence>
<organism evidence="2 3">
    <name type="scientific">Mugilogobius chulae</name>
    <name type="common">yellowstripe goby</name>
    <dbReference type="NCBI Taxonomy" id="88201"/>
    <lineage>
        <taxon>Eukaryota</taxon>
        <taxon>Metazoa</taxon>
        <taxon>Chordata</taxon>
        <taxon>Craniata</taxon>
        <taxon>Vertebrata</taxon>
        <taxon>Euteleostomi</taxon>
        <taxon>Actinopterygii</taxon>
        <taxon>Neopterygii</taxon>
        <taxon>Teleostei</taxon>
        <taxon>Neoteleostei</taxon>
        <taxon>Acanthomorphata</taxon>
        <taxon>Gobiaria</taxon>
        <taxon>Gobiiformes</taxon>
        <taxon>Gobioidei</taxon>
        <taxon>Gobiidae</taxon>
        <taxon>Gobionellinae</taxon>
        <taxon>Mugilogobius</taxon>
    </lineage>
</organism>
<sequence>MPRHTQSQKSPDPNQPQDPDPGLPSPKNQQVPQIQRSHRTPKSTEFPSPIQAESPTDLMSPTDVPESPPLQDEFPAPPLPAPRLKRTSSEQDRDGSECVTSPVDRRSIQETKKGEKQEMVKKNVVISYGQDSPSSDNTTNYIKLQ</sequence>
<accession>A0AAW0NHN6</accession>
<name>A0AAW0NHN6_9GOBI</name>
<dbReference type="EMBL" id="JBBPFD010000014">
    <property type="protein sequence ID" value="KAK7898207.1"/>
    <property type="molecule type" value="Genomic_DNA"/>
</dbReference>
<feature type="compositionally biased region" description="Polar residues" evidence="1">
    <location>
        <begin position="129"/>
        <end position="145"/>
    </location>
</feature>
<reference evidence="3" key="1">
    <citation type="submission" date="2024-04" db="EMBL/GenBank/DDBJ databases">
        <title>Salinicola lusitanus LLJ914,a marine bacterium isolated from the Okinawa Trough.</title>
        <authorList>
            <person name="Li J."/>
        </authorList>
    </citation>
    <scope>NUCLEOTIDE SEQUENCE [LARGE SCALE GENOMIC DNA]</scope>
</reference>
<gene>
    <name evidence="2" type="ORF">WMY93_019060</name>
</gene>
<feature type="region of interest" description="Disordered" evidence="1">
    <location>
        <begin position="1"/>
        <end position="145"/>
    </location>
</feature>
<feature type="compositionally biased region" description="Basic and acidic residues" evidence="1">
    <location>
        <begin position="87"/>
        <end position="96"/>
    </location>
</feature>